<proteinExistence type="predicted"/>
<organism evidence="1 2">
    <name type="scientific">Lithospermum erythrorhizon</name>
    <name type="common">Purple gromwell</name>
    <name type="synonym">Lithospermum officinale var. erythrorhizon</name>
    <dbReference type="NCBI Taxonomy" id="34254"/>
    <lineage>
        <taxon>Eukaryota</taxon>
        <taxon>Viridiplantae</taxon>
        <taxon>Streptophyta</taxon>
        <taxon>Embryophyta</taxon>
        <taxon>Tracheophyta</taxon>
        <taxon>Spermatophyta</taxon>
        <taxon>Magnoliopsida</taxon>
        <taxon>eudicotyledons</taxon>
        <taxon>Gunneridae</taxon>
        <taxon>Pentapetalae</taxon>
        <taxon>asterids</taxon>
        <taxon>lamiids</taxon>
        <taxon>Boraginales</taxon>
        <taxon>Boraginaceae</taxon>
        <taxon>Boraginoideae</taxon>
        <taxon>Lithospermeae</taxon>
        <taxon>Lithospermum</taxon>
    </lineage>
</organism>
<name>A0AAV3NUN8_LITER</name>
<sequence>MTVGTEEIKQDNTCILASKSGLVNIVGNMVKPYLFRSVRVQSAPITADAGGRLRGRFWLKLHWSLEANRPCIGFLRGRLEALK</sequence>
<dbReference type="EMBL" id="BAABME010000365">
    <property type="protein sequence ID" value="GAA0142131.1"/>
    <property type="molecule type" value="Genomic_DNA"/>
</dbReference>
<keyword evidence="2" id="KW-1185">Reference proteome</keyword>
<dbReference type="AlphaFoldDB" id="A0AAV3NUN8"/>
<protein>
    <submittedName>
        <fullName evidence="1">Uncharacterized protein</fullName>
    </submittedName>
</protein>
<dbReference type="Proteomes" id="UP001454036">
    <property type="component" value="Unassembled WGS sequence"/>
</dbReference>
<reference evidence="1 2" key="1">
    <citation type="submission" date="2024-01" db="EMBL/GenBank/DDBJ databases">
        <title>The complete chloroplast genome sequence of Lithospermum erythrorhizon: insights into the phylogenetic relationship among Boraginaceae species and the maternal lineages of purple gromwells.</title>
        <authorList>
            <person name="Okada T."/>
            <person name="Watanabe K."/>
        </authorList>
    </citation>
    <scope>NUCLEOTIDE SEQUENCE [LARGE SCALE GENOMIC DNA]</scope>
</reference>
<comment type="caution">
    <text evidence="1">The sequence shown here is derived from an EMBL/GenBank/DDBJ whole genome shotgun (WGS) entry which is preliminary data.</text>
</comment>
<accession>A0AAV3NUN8</accession>
<gene>
    <name evidence="1" type="ORF">LIER_03097</name>
</gene>
<evidence type="ECO:0000313" key="1">
    <source>
        <dbReference type="EMBL" id="GAA0142131.1"/>
    </source>
</evidence>
<evidence type="ECO:0000313" key="2">
    <source>
        <dbReference type="Proteomes" id="UP001454036"/>
    </source>
</evidence>